<sequence length="554" mass="62300">MPLRFAGSLPQPDVIVTSIVRQREQALAQHPSGRTRAVRSLATWTAALREWQARAVEAVLSHPAADFLAMATPASGKTRFALRVAHDYMLSGRARRILVVCPTNHLRTQWADAAGTIGLHLDPALTNEQTREAADYHGAVVTYQQVALAPNVFQRGCAAGSTLVILDELHHAADGRHWGKALRQAFDGAVFRLVLSGTPFRSDNHPIPFVRYEQGESRADFAYGYTEAIRDRVCRPILFPSYEGDLSWLSEGREHRATFEDGLTFERQRERLKTALLQDSWLGPVVADAHRQLTQLRKQEHPDAAGLIVSMDQDHARWVAALVERWTGTKAAVAVSDDPSASRTITAFAERSQQQWLVAVNMVSEGVDIPRLRVGVYGTNVLTEMYFRQVVGRFVRMQPQVPAPQRAWLYLPKDPVLVRYARQIKAERDHVLEEIMPAGQRDLFDRVTVSVKEYAPLHAVARVDSLIGDDEARTDDAAAPVPEVPLHDRKRDLRDLHRLLVGSVARMAGIDHRRLNAELISRTGSRVDQATLDQLEKRIQLLQRWRDRGYDGKR</sequence>
<proteinExistence type="predicted"/>
<dbReference type="Gene3D" id="3.40.50.300">
    <property type="entry name" value="P-loop containing nucleotide triphosphate hydrolases"/>
    <property type="match status" value="2"/>
</dbReference>
<dbReference type="RefSeq" id="WP_080888003.1">
    <property type="nucleotide sequence ID" value="NZ_LT828648.1"/>
</dbReference>
<dbReference type="Pfam" id="PF04851">
    <property type="entry name" value="ResIII"/>
    <property type="match status" value="1"/>
</dbReference>
<dbReference type="PROSITE" id="PS51192">
    <property type="entry name" value="HELICASE_ATP_BIND_1"/>
    <property type="match status" value="1"/>
</dbReference>
<dbReference type="SMART" id="SM00487">
    <property type="entry name" value="DEXDc"/>
    <property type="match status" value="1"/>
</dbReference>
<dbReference type="PANTHER" id="PTHR47396">
    <property type="entry name" value="TYPE I RESTRICTION ENZYME ECOKI R PROTEIN"/>
    <property type="match status" value="1"/>
</dbReference>
<dbReference type="PANTHER" id="PTHR47396:SF2">
    <property type="entry name" value="HELICASE ATP-BINDING DOMAIN-CONTAINING PROTEIN"/>
    <property type="match status" value="1"/>
</dbReference>
<dbReference type="GO" id="GO:0003677">
    <property type="term" value="F:DNA binding"/>
    <property type="evidence" value="ECO:0007669"/>
    <property type="project" value="InterPro"/>
</dbReference>
<dbReference type="GO" id="GO:0016787">
    <property type="term" value="F:hydrolase activity"/>
    <property type="evidence" value="ECO:0007669"/>
    <property type="project" value="InterPro"/>
</dbReference>
<name>A0A1W1IA21_9BACT</name>
<dbReference type="OrthoDB" id="5165890at2"/>
<dbReference type="KEGG" id="nja:NSJP_3668"/>
<dbReference type="InterPro" id="IPR014001">
    <property type="entry name" value="Helicase_ATP-bd"/>
</dbReference>
<dbReference type="InterPro" id="IPR006935">
    <property type="entry name" value="Helicase/UvrB_N"/>
</dbReference>
<accession>A0A1W1IA21</accession>
<dbReference type="SUPFAM" id="SSF52540">
    <property type="entry name" value="P-loop containing nucleoside triphosphate hydrolases"/>
    <property type="match status" value="1"/>
</dbReference>
<reference evidence="2 3" key="1">
    <citation type="submission" date="2017-03" db="EMBL/GenBank/DDBJ databases">
        <authorList>
            <person name="Afonso C.L."/>
            <person name="Miller P.J."/>
            <person name="Scott M.A."/>
            <person name="Spackman E."/>
            <person name="Goraichik I."/>
            <person name="Dimitrov K.M."/>
            <person name="Suarez D.L."/>
            <person name="Swayne D.E."/>
        </authorList>
    </citation>
    <scope>NUCLEOTIDE SEQUENCE [LARGE SCALE GENOMIC DNA]</scope>
    <source>
        <strain evidence="2">Genome sequencing of Nitrospira japonica strain NJ11</strain>
    </source>
</reference>
<dbReference type="Proteomes" id="UP000192042">
    <property type="component" value="Chromosome I"/>
</dbReference>
<dbReference type="AlphaFoldDB" id="A0A1W1IA21"/>
<evidence type="ECO:0000313" key="2">
    <source>
        <dbReference type="EMBL" id="SLM49835.1"/>
    </source>
</evidence>
<feature type="domain" description="Helicase ATP-binding" evidence="1">
    <location>
        <begin position="58"/>
        <end position="217"/>
    </location>
</feature>
<evidence type="ECO:0000259" key="1">
    <source>
        <dbReference type="PROSITE" id="PS51192"/>
    </source>
</evidence>
<dbReference type="InterPro" id="IPR050742">
    <property type="entry name" value="Helicase_Restrict-Modif_Enz"/>
</dbReference>
<dbReference type="EMBL" id="LT828648">
    <property type="protein sequence ID" value="SLM49835.1"/>
    <property type="molecule type" value="Genomic_DNA"/>
</dbReference>
<dbReference type="GO" id="GO:0005524">
    <property type="term" value="F:ATP binding"/>
    <property type="evidence" value="ECO:0007669"/>
    <property type="project" value="InterPro"/>
</dbReference>
<keyword evidence="3" id="KW-1185">Reference proteome</keyword>
<organism evidence="2 3">
    <name type="scientific">Nitrospira japonica</name>
    <dbReference type="NCBI Taxonomy" id="1325564"/>
    <lineage>
        <taxon>Bacteria</taxon>
        <taxon>Pseudomonadati</taxon>
        <taxon>Nitrospirota</taxon>
        <taxon>Nitrospiria</taxon>
        <taxon>Nitrospirales</taxon>
        <taxon>Nitrospiraceae</taxon>
        <taxon>Nitrospira</taxon>
    </lineage>
</organism>
<gene>
    <name evidence="2" type="ORF">NSJP_3668</name>
</gene>
<dbReference type="InterPro" id="IPR027417">
    <property type="entry name" value="P-loop_NTPase"/>
</dbReference>
<protein>
    <recommendedName>
        <fullName evidence="1">Helicase ATP-binding domain-containing protein</fullName>
    </recommendedName>
</protein>
<dbReference type="GO" id="GO:0005829">
    <property type="term" value="C:cytosol"/>
    <property type="evidence" value="ECO:0007669"/>
    <property type="project" value="TreeGrafter"/>
</dbReference>
<evidence type="ECO:0000313" key="3">
    <source>
        <dbReference type="Proteomes" id="UP000192042"/>
    </source>
</evidence>
<dbReference type="STRING" id="1325564.NSJP_3668"/>